<dbReference type="AlphaFoldDB" id="A0A084QI12"/>
<keyword evidence="5" id="KW-1185">Reference proteome</keyword>
<dbReference type="InParanoid" id="A0A084QI12"/>
<feature type="region of interest" description="Disordered" evidence="1">
    <location>
        <begin position="319"/>
        <end position="345"/>
    </location>
</feature>
<dbReference type="Pfam" id="PF08550">
    <property type="entry name" value="GATA_AreA"/>
    <property type="match status" value="1"/>
</dbReference>
<name>A0A084QI12_STAC4</name>
<feature type="compositionally biased region" description="Polar residues" evidence="1">
    <location>
        <begin position="440"/>
        <end position="449"/>
    </location>
</feature>
<feature type="region of interest" description="Disordered" evidence="1">
    <location>
        <begin position="379"/>
        <end position="400"/>
    </location>
</feature>
<dbReference type="GO" id="GO:0005737">
    <property type="term" value="C:cytoplasm"/>
    <property type="evidence" value="ECO:0007669"/>
    <property type="project" value="TreeGrafter"/>
</dbReference>
<dbReference type="GO" id="GO:0006808">
    <property type="term" value="P:regulation of nitrogen utilization"/>
    <property type="evidence" value="ECO:0007669"/>
    <property type="project" value="TreeGrafter"/>
</dbReference>
<dbReference type="GO" id="GO:0000122">
    <property type="term" value="P:negative regulation of transcription by RNA polymerase II"/>
    <property type="evidence" value="ECO:0007669"/>
    <property type="project" value="TreeGrafter"/>
</dbReference>
<feature type="domain" description="Nitrogen regulatory protein areA GATA-like" evidence="2">
    <location>
        <begin position="31"/>
        <end position="58"/>
    </location>
</feature>
<dbReference type="HOGENOM" id="CLU_025004_1_0_1"/>
<evidence type="ECO:0000256" key="1">
    <source>
        <dbReference type="SAM" id="MobiDB-lite"/>
    </source>
</evidence>
<dbReference type="EMBL" id="KL660735">
    <property type="protein sequence ID" value="KFA63597.1"/>
    <property type="molecule type" value="Genomic_DNA"/>
</dbReference>
<evidence type="ECO:0000313" key="4">
    <source>
        <dbReference type="EMBL" id="KFA63597.1"/>
    </source>
</evidence>
<feature type="compositionally biased region" description="Acidic residues" evidence="1">
    <location>
        <begin position="379"/>
        <end position="397"/>
    </location>
</feature>
<feature type="region of interest" description="Disordered" evidence="1">
    <location>
        <begin position="438"/>
        <end position="472"/>
    </location>
</feature>
<dbReference type="OMA" id="NGYHSKG"/>
<dbReference type="InterPro" id="IPR013860">
    <property type="entry name" value="AreA_GATA"/>
</dbReference>
<accession>A0A084QI12</accession>
<protein>
    <submittedName>
        <fullName evidence="4">Uncharacterized protein</fullName>
    </submittedName>
</protein>
<dbReference type="Proteomes" id="UP000028524">
    <property type="component" value="Unassembled WGS sequence"/>
</dbReference>
<feature type="compositionally biased region" description="Polar residues" evidence="1">
    <location>
        <begin position="278"/>
        <end position="299"/>
    </location>
</feature>
<evidence type="ECO:0000313" key="5">
    <source>
        <dbReference type="Proteomes" id="UP000028524"/>
    </source>
</evidence>
<organism evidence="4 5">
    <name type="scientific">Stachybotrys chlorohalonatus (strain IBT 40285)</name>
    <dbReference type="NCBI Taxonomy" id="1283841"/>
    <lineage>
        <taxon>Eukaryota</taxon>
        <taxon>Fungi</taxon>
        <taxon>Dikarya</taxon>
        <taxon>Ascomycota</taxon>
        <taxon>Pezizomycotina</taxon>
        <taxon>Sordariomycetes</taxon>
        <taxon>Hypocreomycetidae</taxon>
        <taxon>Hypocreales</taxon>
        <taxon>Stachybotryaceae</taxon>
        <taxon>Stachybotrys</taxon>
    </lineage>
</organism>
<feature type="domain" description="DUF3295" evidence="3">
    <location>
        <begin position="110"/>
        <end position="596"/>
    </location>
</feature>
<dbReference type="PANTHER" id="PTHR28014">
    <property type="entry name" value="NEGATIVE REGULATOR OF RAS-CAMP PATHWAY"/>
    <property type="match status" value="1"/>
</dbReference>
<dbReference type="InterPro" id="IPR053043">
    <property type="entry name" value="Ras-cAMP_regulatory"/>
</dbReference>
<dbReference type="Pfam" id="PF11702">
    <property type="entry name" value="DUF3295"/>
    <property type="match status" value="1"/>
</dbReference>
<feature type="compositionally biased region" description="Basic and acidic residues" evidence="1">
    <location>
        <begin position="217"/>
        <end position="228"/>
    </location>
</feature>
<proteinExistence type="predicted"/>
<feature type="region of interest" description="Disordered" evidence="1">
    <location>
        <begin position="175"/>
        <end position="307"/>
    </location>
</feature>
<reference evidence="4 5" key="1">
    <citation type="journal article" date="2014" name="BMC Genomics">
        <title>Comparative genome sequencing reveals chemotype-specific gene clusters in the toxigenic black mold Stachybotrys.</title>
        <authorList>
            <person name="Semeiks J."/>
            <person name="Borek D."/>
            <person name="Otwinowski Z."/>
            <person name="Grishin N.V."/>
        </authorList>
    </citation>
    <scope>NUCLEOTIDE SEQUENCE [LARGE SCALE GENOMIC DNA]</scope>
    <source>
        <strain evidence="4 5">IBT 40285</strain>
    </source>
</reference>
<evidence type="ECO:0000259" key="2">
    <source>
        <dbReference type="Pfam" id="PF08550"/>
    </source>
</evidence>
<dbReference type="OrthoDB" id="5054775at2759"/>
<dbReference type="GO" id="GO:0031930">
    <property type="term" value="P:mitochondria-nucleus signaling pathway"/>
    <property type="evidence" value="ECO:0007669"/>
    <property type="project" value="TreeGrafter"/>
</dbReference>
<dbReference type="PANTHER" id="PTHR28014:SF1">
    <property type="entry name" value="NEGATIVE REGULATOR OF RAS-CAMP PATHWAY"/>
    <property type="match status" value="1"/>
</dbReference>
<gene>
    <name evidence="4" type="ORF">S40285_04110</name>
</gene>
<evidence type="ECO:0000259" key="3">
    <source>
        <dbReference type="Pfam" id="PF11702"/>
    </source>
</evidence>
<feature type="compositionally biased region" description="Polar residues" evidence="1">
    <location>
        <begin position="245"/>
        <end position="258"/>
    </location>
</feature>
<dbReference type="STRING" id="1283841.A0A084QI12"/>
<dbReference type="InterPro" id="IPR021711">
    <property type="entry name" value="DUF3295"/>
</dbReference>
<sequence>MPYRLDTHVLTVDANVIHKVDTANPANLYSMWTVFSRCADSVEQGRRLENLSWRLWQREQLVEIEGNPALVAHTNTNTTTNTTATHNNNNNNSATHTLPQNIPSDLRLPELPQLSGSVDSVVDDETVEFTSVSAPMEIARPRIVRLDSSIANRSRRDRHISSDDVGKMIVSIVKDKTPLSAPTHTSPTMAPPKEVPRITPALERSGSTTTDSQSPSKDSDRGSDDSHSGSDGAPRTTVVRGFSVSPATYCQPTKQTPAKATDAIPEPRSSPAPKPVQSKKQNSMFTLGGSCSSSEQGHSVDNRSAVAPVAANKKTMFKLGGSSEEDDSVKSTAPFPQPPTSMAKQKKQATFGNVVVTQPSASEAAIDSDSDYIDESAVDESAIDDDDDCSDWEDSEVDSGKASIDDKLFKRIDSKANLTSRPSLITLMLAQSERAKNLGNHASQSTSAIPKSRGAHGHALGVSPNDSDEAPLMMKGVRHSNLKPIHEGPPRSSAQPITATPNHIHAQAALSPRTTRRNMLATELTESLRRHLLWERQQKSSTANAVLKRRHTSHDVANLKQFPERACMKQSEDVNASSWNQYFSKEAFNNYHSKGW</sequence>